<sequence>MDIQSLILEYAPVAGMVAGLPLGYKLASILLKRQFASADTPGNRKGAFAAVVALSLPVLTVSYYSGLISAIYVYIFSIPLVMSGVSENVVGAFVNVWLFSVSAFFSMAGTIVSFLVGVGIASALSKKRP</sequence>
<feature type="transmembrane region" description="Helical" evidence="1">
    <location>
        <begin position="96"/>
        <end position="124"/>
    </location>
</feature>
<dbReference type="AlphaFoldDB" id="A0A3M2HQS6"/>
<dbReference type="Proteomes" id="UP000275012">
    <property type="component" value="Unassembled WGS sequence"/>
</dbReference>
<proteinExistence type="predicted"/>
<evidence type="ECO:0000313" key="3">
    <source>
        <dbReference type="Proteomes" id="UP000275012"/>
    </source>
</evidence>
<organism evidence="2 3">
    <name type="scientific">Solilutibacter pythonis</name>
    <dbReference type="NCBI Taxonomy" id="2483112"/>
    <lineage>
        <taxon>Bacteria</taxon>
        <taxon>Pseudomonadati</taxon>
        <taxon>Pseudomonadota</taxon>
        <taxon>Gammaproteobacteria</taxon>
        <taxon>Lysobacterales</taxon>
        <taxon>Lysobacteraceae</taxon>
        <taxon>Solilutibacter</taxon>
    </lineage>
</organism>
<keyword evidence="1" id="KW-0472">Membrane</keyword>
<feature type="transmembrane region" description="Helical" evidence="1">
    <location>
        <begin position="6"/>
        <end position="27"/>
    </location>
</feature>
<comment type="caution">
    <text evidence="2">The sequence shown here is derived from an EMBL/GenBank/DDBJ whole genome shotgun (WGS) entry which is preliminary data.</text>
</comment>
<reference evidence="2 3" key="1">
    <citation type="submission" date="2018-10" db="EMBL/GenBank/DDBJ databases">
        <title>Proposal of Lysobacter pythonis sp. nov. isolated from royal pythons (Python regius).</title>
        <authorList>
            <person name="Hans-Juergen B."/>
            <person name="Huptas C."/>
            <person name="Sandra B."/>
            <person name="Igor L."/>
            <person name="Joachim S."/>
            <person name="Siegfried S."/>
            <person name="Mareike W."/>
            <person name="Peter K."/>
        </authorList>
    </citation>
    <scope>NUCLEOTIDE SEQUENCE [LARGE SCALE GENOMIC DNA]</scope>
    <source>
        <strain evidence="2 3">4284/11</strain>
    </source>
</reference>
<keyword evidence="3" id="KW-1185">Reference proteome</keyword>
<keyword evidence="1" id="KW-1133">Transmembrane helix</keyword>
<protein>
    <submittedName>
        <fullName evidence="2">Uncharacterized protein</fullName>
    </submittedName>
</protein>
<accession>A0A3M2HQS6</accession>
<evidence type="ECO:0000313" key="2">
    <source>
        <dbReference type="EMBL" id="RMH88104.1"/>
    </source>
</evidence>
<keyword evidence="1" id="KW-0812">Transmembrane</keyword>
<dbReference type="EMBL" id="RFLY01000021">
    <property type="protein sequence ID" value="RMH88104.1"/>
    <property type="molecule type" value="Genomic_DNA"/>
</dbReference>
<name>A0A3M2HQS6_9GAMM</name>
<feature type="transmembrane region" description="Helical" evidence="1">
    <location>
        <begin position="48"/>
        <end position="76"/>
    </location>
</feature>
<evidence type="ECO:0000256" key="1">
    <source>
        <dbReference type="SAM" id="Phobius"/>
    </source>
</evidence>
<gene>
    <name evidence="2" type="ORF">EBB59_12075</name>
</gene>